<gene>
    <name evidence="2" type="ORF">SAMN05443292_1498</name>
</gene>
<sequence>MKNNIVLLAVLFSISTFSQVAIGKNSTTNSSVSLEFGNANKGVILPWVTSSAATSGAVDGTMIFDIVDKKIKFKSNGSWMDYTTDLTGVVDTKIQNTLQENLTAKVAIGKDNSTDTAPGILVLTDTDKAMILPKVANPYLNIINPSAGMVVYDTVSHQMATFNGTVWSFWKPS</sequence>
<keyword evidence="3" id="KW-1185">Reference proteome</keyword>
<dbReference type="EMBL" id="FOQT01000002">
    <property type="protein sequence ID" value="SFI12664.1"/>
    <property type="molecule type" value="Genomic_DNA"/>
</dbReference>
<dbReference type="RefSeq" id="WP_090079495.1">
    <property type="nucleotide sequence ID" value="NZ_FOQT01000002.1"/>
</dbReference>
<evidence type="ECO:0000256" key="1">
    <source>
        <dbReference type="SAM" id="SignalP"/>
    </source>
</evidence>
<feature type="signal peptide" evidence="1">
    <location>
        <begin position="1"/>
        <end position="20"/>
    </location>
</feature>
<proteinExistence type="predicted"/>
<dbReference type="Proteomes" id="UP000198931">
    <property type="component" value="Unassembled WGS sequence"/>
</dbReference>
<dbReference type="AlphaFoldDB" id="A0A1I3FNB6"/>
<accession>A0A1I3FNB6</accession>
<dbReference type="STRING" id="1125876.SAMN05443292_1498"/>
<organism evidence="2 3">
    <name type="scientific">Halpernia frigidisoli</name>
    <dbReference type="NCBI Taxonomy" id="1125876"/>
    <lineage>
        <taxon>Bacteria</taxon>
        <taxon>Pseudomonadati</taxon>
        <taxon>Bacteroidota</taxon>
        <taxon>Flavobacteriia</taxon>
        <taxon>Flavobacteriales</taxon>
        <taxon>Weeksellaceae</taxon>
        <taxon>Chryseobacterium group</taxon>
        <taxon>Halpernia</taxon>
    </lineage>
</organism>
<keyword evidence="1" id="KW-0732">Signal</keyword>
<evidence type="ECO:0000313" key="2">
    <source>
        <dbReference type="EMBL" id="SFI12664.1"/>
    </source>
</evidence>
<protein>
    <submittedName>
        <fullName evidence="2">Uncharacterized protein</fullName>
    </submittedName>
</protein>
<dbReference type="OrthoDB" id="705292at2"/>
<evidence type="ECO:0000313" key="3">
    <source>
        <dbReference type="Proteomes" id="UP000198931"/>
    </source>
</evidence>
<feature type="chain" id="PRO_5011670258" evidence="1">
    <location>
        <begin position="21"/>
        <end position="173"/>
    </location>
</feature>
<name>A0A1I3FNB6_9FLAO</name>
<reference evidence="2 3" key="1">
    <citation type="submission" date="2016-10" db="EMBL/GenBank/DDBJ databases">
        <authorList>
            <person name="de Groot N.N."/>
        </authorList>
    </citation>
    <scope>NUCLEOTIDE SEQUENCE [LARGE SCALE GENOMIC DNA]</scope>
    <source>
        <strain evidence="2 3">DSM 26000</strain>
    </source>
</reference>